<dbReference type="OrthoDB" id="80999at2"/>
<dbReference type="EMBL" id="FUXA01000021">
    <property type="protein sequence ID" value="SKA03944.1"/>
    <property type="molecule type" value="Genomic_DNA"/>
</dbReference>
<dbReference type="RefSeq" id="WP_078788200.1">
    <property type="nucleotide sequence ID" value="NZ_FMTO01000021.1"/>
</dbReference>
<dbReference type="InterPro" id="IPR020323">
    <property type="entry name" value="DUF2716"/>
</dbReference>
<name>A0A1T4QJT1_9FIRM</name>
<keyword evidence="2" id="KW-1185">Reference proteome</keyword>
<sequence>MVIDNTTKYDEIWNSVYSKLSFSPSCEYRGHSLNVAMPFHINENHSVYAIEDMTDYQLDMLSDTMRKIFIKITKEGLKIYALDWQHSAFLYDPRNLSEQRSCVVKDERYTNGEYSAYFPSFYPDGDYYFFIEENFEFGYLGHPWRQEIWIFGRDLIKEIEQVYLELGWKKLN</sequence>
<protein>
    <recommendedName>
        <fullName evidence="3">DUF2716 domain-containing protein</fullName>
    </recommendedName>
</protein>
<proteinExistence type="predicted"/>
<evidence type="ECO:0000313" key="1">
    <source>
        <dbReference type="EMBL" id="SKA03944.1"/>
    </source>
</evidence>
<accession>A0A1T4QJT1</accession>
<reference evidence="1 2" key="1">
    <citation type="submission" date="2017-02" db="EMBL/GenBank/DDBJ databases">
        <authorList>
            <person name="Peterson S.W."/>
        </authorList>
    </citation>
    <scope>NUCLEOTIDE SEQUENCE [LARGE SCALE GENOMIC DNA]</scope>
    <source>
        <strain evidence="1 2">ATCC 17233</strain>
    </source>
</reference>
<dbReference type="Proteomes" id="UP000189857">
    <property type="component" value="Unassembled WGS sequence"/>
</dbReference>
<dbReference type="AlphaFoldDB" id="A0A1T4QJT1"/>
<gene>
    <name evidence="1" type="ORF">SAMN02745110_02416</name>
</gene>
<dbReference type="Pfam" id="PF10898">
    <property type="entry name" value="DUF2716"/>
    <property type="match status" value="1"/>
</dbReference>
<evidence type="ECO:0008006" key="3">
    <source>
        <dbReference type="Google" id="ProtNLM"/>
    </source>
</evidence>
<organism evidence="1 2">
    <name type="scientific">Eubacterium ruminantium</name>
    <dbReference type="NCBI Taxonomy" id="42322"/>
    <lineage>
        <taxon>Bacteria</taxon>
        <taxon>Bacillati</taxon>
        <taxon>Bacillota</taxon>
        <taxon>Clostridia</taxon>
        <taxon>Eubacteriales</taxon>
        <taxon>Eubacteriaceae</taxon>
        <taxon>Eubacterium</taxon>
    </lineage>
</organism>
<evidence type="ECO:0000313" key="2">
    <source>
        <dbReference type="Proteomes" id="UP000189857"/>
    </source>
</evidence>